<organism evidence="1 2">
    <name type="scientific">Pantoea brenneri</name>
    <dbReference type="NCBI Taxonomy" id="472694"/>
    <lineage>
        <taxon>Bacteria</taxon>
        <taxon>Pseudomonadati</taxon>
        <taxon>Pseudomonadota</taxon>
        <taxon>Gammaproteobacteria</taxon>
        <taxon>Enterobacterales</taxon>
        <taxon>Erwiniaceae</taxon>
        <taxon>Pantoea</taxon>
    </lineage>
</organism>
<accession>A0ABU9MRW6</accession>
<dbReference type="SUPFAM" id="SSF50118">
    <property type="entry name" value="Cell growth inhibitor/plasmid maintenance toxic component"/>
    <property type="match status" value="1"/>
</dbReference>
<protein>
    <submittedName>
        <fullName evidence="1">Type II toxin-antitoxin system PemK/MazF family toxin</fullName>
    </submittedName>
</protein>
<dbReference type="InterPro" id="IPR011067">
    <property type="entry name" value="Plasmid_toxin/cell-grow_inhib"/>
</dbReference>
<gene>
    <name evidence="1" type="ORF">AABB92_22540</name>
</gene>
<dbReference type="RefSeq" id="WP_072051053.1">
    <property type="nucleotide sequence ID" value="NZ_JBCGBG010000011.1"/>
</dbReference>
<dbReference type="Gene3D" id="2.30.30.110">
    <property type="match status" value="1"/>
</dbReference>
<comment type="caution">
    <text evidence="1">The sequence shown here is derived from an EMBL/GenBank/DDBJ whole genome shotgun (WGS) entry which is preliminary data.</text>
</comment>
<sequence>MAAQSSNSTTFNPYHPLATPGSIVWCKFQNHNLPGVPAKLRPALVLANDPTNHAVIVAYGTSNTSKCFVGEFIIPTTDPDFAITGLQHDTKFDLANTVKIFYTDEWFARAPAHKTRIPQPTNPTMGALTPTAMNSARAANEALLAKLSKTAPRKK</sequence>
<evidence type="ECO:0000313" key="1">
    <source>
        <dbReference type="EMBL" id="MEL7698420.1"/>
    </source>
</evidence>
<name>A0ABU9MRW6_9GAMM</name>
<dbReference type="Proteomes" id="UP001468095">
    <property type="component" value="Unassembled WGS sequence"/>
</dbReference>
<proteinExistence type="predicted"/>
<keyword evidence="2" id="KW-1185">Reference proteome</keyword>
<dbReference type="InterPro" id="IPR003477">
    <property type="entry name" value="PemK-like"/>
</dbReference>
<dbReference type="EMBL" id="JBCGBG010000011">
    <property type="protein sequence ID" value="MEL7698420.1"/>
    <property type="molecule type" value="Genomic_DNA"/>
</dbReference>
<reference evidence="1 2" key="1">
    <citation type="submission" date="2024-04" db="EMBL/GenBank/DDBJ databases">
        <authorList>
            <person name="Suleimanova A.D."/>
            <person name="Pudova D.S."/>
            <person name="Shagimardanova E.I."/>
            <person name="Sharipova M.R."/>
        </authorList>
    </citation>
    <scope>NUCLEOTIDE SEQUENCE [LARGE SCALE GENOMIC DNA]</scope>
    <source>
        <strain evidence="1 2">3.1</strain>
    </source>
</reference>
<dbReference type="Pfam" id="PF02452">
    <property type="entry name" value="PemK_toxin"/>
    <property type="match status" value="1"/>
</dbReference>
<evidence type="ECO:0000313" key="2">
    <source>
        <dbReference type="Proteomes" id="UP001468095"/>
    </source>
</evidence>